<organism evidence="3 4">
    <name type="scientific">Lachnellula arida</name>
    <dbReference type="NCBI Taxonomy" id="1316785"/>
    <lineage>
        <taxon>Eukaryota</taxon>
        <taxon>Fungi</taxon>
        <taxon>Dikarya</taxon>
        <taxon>Ascomycota</taxon>
        <taxon>Pezizomycotina</taxon>
        <taxon>Leotiomycetes</taxon>
        <taxon>Helotiales</taxon>
        <taxon>Lachnaceae</taxon>
        <taxon>Lachnellula</taxon>
    </lineage>
</organism>
<dbReference type="InterPro" id="IPR021369">
    <property type="entry name" value="DUF2985"/>
</dbReference>
<gene>
    <name evidence="3" type="ORF">LARI1_G003528</name>
</gene>
<evidence type="ECO:0000256" key="2">
    <source>
        <dbReference type="SAM" id="Phobius"/>
    </source>
</evidence>
<evidence type="ECO:0000313" key="4">
    <source>
        <dbReference type="Proteomes" id="UP000469559"/>
    </source>
</evidence>
<keyword evidence="2" id="KW-1133">Transmembrane helix</keyword>
<feature type="region of interest" description="Disordered" evidence="1">
    <location>
        <begin position="1"/>
        <end position="157"/>
    </location>
</feature>
<accession>A0A8T9BI62</accession>
<proteinExistence type="predicted"/>
<feature type="compositionally biased region" description="Basic and acidic residues" evidence="1">
    <location>
        <begin position="193"/>
        <end position="203"/>
    </location>
</feature>
<feature type="compositionally biased region" description="Low complexity" evidence="1">
    <location>
        <begin position="1"/>
        <end position="13"/>
    </location>
</feature>
<feature type="region of interest" description="Disordered" evidence="1">
    <location>
        <begin position="193"/>
        <end position="219"/>
    </location>
</feature>
<keyword evidence="2" id="KW-0472">Membrane</keyword>
<dbReference type="OrthoDB" id="6407410at2759"/>
<feature type="transmembrane region" description="Helical" evidence="2">
    <location>
        <begin position="444"/>
        <end position="462"/>
    </location>
</feature>
<evidence type="ECO:0000256" key="1">
    <source>
        <dbReference type="SAM" id="MobiDB-lite"/>
    </source>
</evidence>
<feature type="compositionally biased region" description="Low complexity" evidence="1">
    <location>
        <begin position="51"/>
        <end position="69"/>
    </location>
</feature>
<feature type="compositionally biased region" description="Polar residues" evidence="1">
    <location>
        <begin position="204"/>
        <end position="219"/>
    </location>
</feature>
<sequence>MASSSAAPATGASVQNDAPEPFPLVSRPPSPTSTPPAPRQTNTDTEESGNRSRGQSSTSSLSGRLRSASKTFQESNPPTGFMIATGTIASSLPSVSDIRRGSYGSEGWSGEGQVREKERRASITRQGSQSDILRRKSSGTLNRPREPSAGFQTVPEAVDESEAQTHGVMASDEPLDTSEEILEKAKVAEMEISKGKGVDERSSSDTNVSPKSMSGKTNAEFRTTPFENGYQFPPKHTWQNSTIIGLKAFWGFFLTPIGFLVTVYGLNVVAWGGMLFLLLCNASPAMCKPTCNDINSPRRVWIEIDSQILNSLFCVTGFGTIPWRFRDLYYLLQYRIQKKEIGLRRLAGINRGWFRLAGSETLPVELGPANVVTEAPNFPESSLAFPIIKISDAPLTGIRAPPTKMWKLDFVVWTMVINTFLQAVLSGFMWGLNRYKRPSWSTGLFVALACIVAAMGGIMSFIEGKHVKAIEGVPVSEEDQERLKMDRELGIQHYNNINDEKPKEHKVKVEKEGHFKRKHNKDESVMLVEGAMKEGVEQISR</sequence>
<evidence type="ECO:0008006" key="5">
    <source>
        <dbReference type="Google" id="ProtNLM"/>
    </source>
</evidence>
<evidence type="ECO:0000313" key="3">
    <source>
        <dbReference type="EMBL" id="TVY19445.1"/>
    </source>
</evidence>
<dbReference type="EMBL" id="QGMF01000106">
    <property type="protein sequence ID" value="TVY19445.1"/>
    <property type="molecule type" value="Genomic_DNA"/>
</dbReference>
<comment type="caution">
    <text evidence="3">The sequence shown here is derived from an EMBL/GenBank/DDBJ whole genome shotgun (WGS) entry which is preliminary data.</text>
</comment>
<dbReference type="Pfam" id="PF11204">
    <property type="entry name" value="DUF2985"/>
    <property type="match status" value="1"/>
</dbReference>
<dbReference type="AlphaFoldDB" id="A0A8T9BI62"/>
<keyword evidence="2" id="KW-0812">Transmembrane</keyword>
<feature type="transmembrane region" description="Helical" evidence="2">
    <location>
        <begin position="410"/>
        <end position="432"/>
    </location>
</feature>
<reference evidence="3 4" key="1">
    <citation type="submission" date="2018-05" db="EMBL/GenBank/DDBJ databases">
        <title>Whole genome sequencing for identification of molecular markers to develop diagnostic detection tools for the regulated plant pathogen Lachnellula willkommii.</title>
        <authorList>
            <person name="Giroux E."/>
            <person name="Bilodeau G."/>
        </authorList>
    </citation>
    <scope>NUCLEOTIDE SEQUENCE [LARGE SCALE GENOMIC DNA]</scope>
    <source>
        <strain evidence="3 4">CBS 203.66</strain>
    </source>
</reference>
<protein>
    <recommendedName>
        <fullName evidence="5">Alpha-L-rhamnosidase C</fullName>
    </recommendedName>
</protein>
<dbReference type="Proteomes" id="UP000469559">
    <property type="component" value="Unassembled WGS sequence"/>
</dbReference>
<feature type="compositionally biased region" description="Pro residues" evidence="1">
    <location>
        <begin position="20"/>
        <end position="38"/>
    </location>
</feature>
<dbReference type="PANTHER" id="PTHR35872:SF1">
    <property type="entry name" value="ALPHA-L-RHAMNOSIDASE C"/>
    <property type="match status" value="1"/>
</dbReference>
<feature type="transmembrane region" description="Helical" evidence="2">
    <location>
        <begin position="249"/>
        <end position="279"/>
    </location>
</feature>
<name>A0A8T9BI62_9HELO</name>
<keyword evidence="4" id="KW-1185">Reference proteome</keyword>
<feature type="compositionally biased region" description="Low complexity" evidence="1">
    <location>
        <begin position="101"/>
        <end position="112"/>
    </location>
</feature>
<dbReference type="PANTHER" id="PTHR35872">
    <property type="entry name" value="INTEGRAL MEMBRANE PROTEIN (AFU_ORTHOLOGUE AFUA_5G07110)"/>
    <property type="match status" value="1"/>
</dbReference>